<name>A0A166VDK9_9AGAM</name>
<dbReference type="Proteomes" id="UP000076532">
    <property type="component" value="Unassembled WGS sequence"/>
</dbReference>
<keyword evidence="2" id="KW-1185">Reference proteome</keyword>
<evidence type="ECO:0000313" key="2">
    <source>
        <dbReference type="Proteomes" id="UP000076532"/>
    </source>
</evidence>
<evidence type="ECO:0000313" key="1">
    <source>
        <dbReference type="EMBL" id="KZP32616.1"/>
    </source>
</evidence>
<reference evidence="1 2" key="1">
    <citation type="journal article" date="2016" name="Mol. Biol. Evol.">
        <title>Comparative Genomics of Early-Diverging Mushroom-Forming Fungi Provides Insights into the Origins of Lignocellulose Decay Capabilities.</title>
        <authorList>
            <person name="Nagy L.G."/>
            <person name="Riley R."/>
            <person name="Tritt A."/>
            <person name="Adam C."/>
            <person name="Daum C."/>
            <person name="Floudas D."/>
            <person name="Sun H."/>
            <person name="Yadav J.S."/>
            <person name="Pangilinan J."/>
            <person name="Larsson K.H."/>
            <person name="Matsuura K."/>
            <person name="Barry K."/>
            <person name="Labutti K."/>
            <person name="Kuo R."/>
            <person name="Ohm R.A."/>
            <person name="Bhattacharya S.S."/>
            <person name="Shirouzu T."/>
            <person name="Yoshinaga Y."/>
            <person name="Martin F.M."/>
            <person name="Grigoriev I.V."/>
            <person name="Hibbett D.S."/>
        </authorList>
    </citation>
    <scope>NUCLEOTIDE SEQUENCE [LARGE SCALE GENOMIC DNA]</scope>
    <source>
        <strain evidence="1 2">CBS 109695</strain>
    </source>
</reference>
<organism evidence="1 2">
    <name type="scientific">Athelia psychrophila</name>
    <dbReference type="NCBI Taxonomy" id="1759441"/>
    <lineage>
        <taxon>Eukaryota</taxon>
        <taxon>Fungi</taxon>
        <taxon>Dikarya</taxon>
        <taxon>Basidiomycota</taxon>
        <taxon>Agaricomycotina</taxon>
        <taxon>Agaricomycetes</taxon>
        <taxon>Agaricomycetidae</taxon>
        <taxon>Atheliales</taxon>
        <taxon>Atheliaceae</taxon>
        <taxon>Athelia</taxon>
    </lineage>
</organism>
<sequence>MENYTLDKLPYATGTSWDLNIVRLSGTRATMLKTAELERYRSPEVPSLLDF</sequence>
<feature type="non-terminal residue" evidence="1">
    <location>
        <position position="51"/>
    </location>
</feature>
<protein>
    <submittedName>
        <fullName evidence="1">Uncharacterized protein</fullName>
    </submittedName>
</protein>
<gene>
    <name evidence="1" type="ORF">FIBSPDRAFT_848430</name>
</gene>
<dbReference type="AlphaFoldDB" id="A0A166VDK9"/>
<dbReference type="EMBL" id="KV417485">
    <property type="protein sequence ID" value="KZP32616.1"/>
    <property type="molecule type" value="Genomic_DNA"/>
</dbReference>
<proteinExistence type="predicted"/>
<accession>A0A166VDK9</accession>